<dbReference type="InterPro" id="IPR025847">
    <property type="entry name" value="MEDS_domain"/>
</dbReference>
<dbReference type="Proteomes" id="UP000034127">
    <property type="component" value="Unassembled WGS sequence"/>
</dbReference>
<accession>A0A0G0DY09</accession>
<organism evidence="2 3">
    <name type="scientific">Candidatus Roizmanbacteria bacterium GW2011_GWC2_35_12</name>
    <dbReference type="NCBI Taxonomy" id="1618485"/>
    <lineage>
        <taxon>Bacteria</taxon>
        <taxon>Candidatus Roizmaniibacteriota</taxon>
    </lineage>
</organism>
<evidence type="ECO:0000313" key="2">
    <source>
        <dbReference type="EMBL" id="KKP67905.1"/>
    </source>
</evidence>
<sequence>MQTKNKNEVLLYPENIKVEMGSHVILLYKDKTELVEFLGKYFYEGIKNNDICILIGENITFVDVQKEIQNKNGISQDELSRNVVYVDYKGFYLTNGQFHSKEIFEKIDGVFSKYPDRTIRVTGDGSWVDKKNFNDFYQYEVEVSKKYNDKNVVIVCTYLSKQLSIEQVIKLTQSHAHILFKEGSSWNISETVEREIYEKQINKLEEFTSFTVGRELKMVELKTKIKQLEKIIDDLKK</sequence>
<proteinExistence type="predicted"/>
<reference evidence="2 3" key="1">
    <citation type="journal article" date="2015" name="Nature">
        <title>rRNA introns, odd ribosomes, and small enigmatic genomes across a large radiation of phyla.</title>
        <authorList>
            <person name="Brown C.T."/>
            <person name="Hug L.A."/>
            <person name="Thomas B.C."/>
            <person name="Sharon I."/>
            <person name="Castelle C.J."/>
            <person name="Singh A."/>
            <person name="Wilkins M.J."/>
            <person name="Williams K.H."/>
            <person name="Banfield J.F."/>
        </authorList>
    </citation>
    <scope>NUCLEOTIDE SEQUENCE [LARGE SCALE GENOMIC DNA]</scope>
</reference>
<protein>
    <recommendedName>
        <fullName evidence="1">MEDS domain-containing protein</fullName>
    </recommendedName>
</protein>
<dbReference type="Pfam" id="PF14417">
    <property type="entry name" value="MEDS"/>
    <property type="match status" value="1"/>
</dbReference>
<dbReference type="AlphaFoldDB" id="A0A0G0DY09"/>
<dbReference type="EMBL" id="LBPX01000007">
    <property type="protein sequence ID" value="KKP67905.1"/>
    <property type="molecule type" value="Genomic_DNA"/>
</dbReference>
<evidence type="ECO:0000313" key="3">
    <source>
        <dbReference type="Proteomes" id="UP000034127"/>
    </source>
</evidence>
<feature type="domain" description="MEDS" evidence="1">
    <location>
        <begin position="23"/>
        <end position="175"/>
    </location>
</feature>
<gene>
    <name evidence="2" type="ORF">UR63_C0007G0015</name>
</gene>
<evidence type="ECO:0000259" key="1">
    <source>
        <dbReference type="Pfam" id="PF14417"/>
    </source>
</evidence>
<name>A0A0G0DY09_9BACT</name>
<comment type="caution">
    <text evidence="2">The sequence shown here is derived from an EMBL/GenBank/DDBJ whole genome shotgun (WGS) entry which is preliminary data.</text>
</comment>